<proteinExistence type="predicted"/>
<name>A0A1H8DE48_9SPHI</name>
<keyword evidence="1" id="KW-0472">Membrane</keyword>
<dbReference type="OrthoDB" id="1273979at2"/>
<dbReference type="RefSeq" id="WP_091209398.1">
    <property type="nucleotide sequence ID" value="NZ_FOCL01000002.1"/>
</dbReference>
<evidence type="ECO:0000313" key="3">
    <source>
        <dbReference type="Proteomes" id="UP000198942"/>
    </source>
</evidence>
<accession>A0A1H8DE48</accession>
<protein>
    <recommendedName>
        <fullName evidence="4">DUF4133 domain-containing protein</fullName>
    </recommendedName>
</protein>
<reference evidence="3" key="1">
    <citation type="submission" date="2016-10" db="EMBL/GenBank/DDBJ databases">
        <authorList>
            <person name="Varghese N."/>
            <person name="Submissions S."/>
        </authorList>
    </citation>
    <scope>NUCLEOTIDE SEQUENCE [LARGE SCALE GENOMIC DNA]</scope>
    <source>
        <strain evidence="3">Gh-48</strain>
    </source>
</reference>
<dbReference type="InterPro" id="IPR025407">
    <property type="entry name" value="DUF4133"/>
</dbReference>
<dbReference type="EMBL" id="FOCL01000002">
    <property type="protein sequence ID" value="SEN05570.1"/>
    <property type="molecule type" value="Genomic_DNA"/>
</dbReference>
<gene>
    <name evidence="2" type="ORF">SAMN05192574_102315</name>
</gene>
<feature type="transmembrane region" description="Helical" evidence="1">
    <location>
        <begin position="24"/>
        <end position="44"/>
    </location>
</feature>
<dbReference type="Proteomes" id="UP000198942">
    <property type="component" value="Unassembled WGS sequence"/>
</dbReference>
<keyword evidence="3" id="KW-1185">Reference proteome</keyword>
<feature type="transmembrane region" description="Helical" evidence="1">
    <location>
        <begin position="50"/>
        <end position="71"/>
    </location>
</feature>
<sequence length="111" mass="12609">MSSVYFINKGINKSIEFRGLRAQYIAYLALGLVGLLILFVVLYMMGVNAYVCLTLITGLGVTLVIGTFRLSHKYGKYGLMKKRARRSLPDCLKSRSRKLFIHLKAKTHDQH</sequence>
<keyword evidence="1" id="KW-0812">Transmembrane</keyword>
<organism evidence="2 3">
    <name type="scientific">Mucilaginibacter gossypiicola</name>
    <dbReference type="NCBI Taxonomy" id="551995"/>
    <lineage>
        <taxon>Bacteria</taxon>
        <taxon>Pseudomonadati</taxon>
        <taxon>Bacteroidota</taxon>
        <taxon>Sphingobacteriia</taxon>
        <taxon>Sphingobacteriales</taxon>
        <taxon>Sphingobacteriaceae</taxon>
        <taxon>Mucilaginibacter</taxon>
    </lineage>
</organism>
<evidence type="ECO:0000313" key="2">
    <source>
        <dbReference type="EMBL" id="SEN05570.1"/>
    </source>
</evidence>
<dbReference type="AlphaFoldDB" id="A0A1H8DE48"/>
<dbReference type="STRING" id="551995.SAMN05192574_102315"/>
<keyword evidence="1" id="KW-1133">Transmembrane helix</keyword>
<evidence type="ECO:0000256" key="1">
    <source>
        <dbReference type="SAM" id="Phobius"/>
    </source>
</evidence>
<evidence type="ECO:0008006" key="4">
    <source>
        <dbReference type="Google" id="ProtNLM"/>
    </source>
</evidence>
<dbReference type="Pfam" id="PF13571">
    <property type="entry name" value="DUF4133"/>
    <property type="match status" value="1"/>
</dbReference>